<gene>
    <name evidence="4" type="ORF">GE061_004998</name>
</gene>
<accession>A0A8S9WYY0</accession>
<dbReference type="Pfam" id="PF15753">
    <property type="entry name" value="BLOC1S3"/>
    <property type="match status" value="1"/>
</dbReference>
<dbReference type="GO" id="GO:0031083">
    <property type="term" value="C:BLOC-1 complex"/>
    <property type="evidence" value="ECO:0007669"/>
    <property type="project" value="TreeGrafter"/>
</dbReference>
<dbReference type="Proteomes" id="UP000466442">
    <property type="component" value="Unassembled WGS sequence"/>
</dbReference>
<name>A0A8S9WYY0_APOLU</name>
<dbReference type="OrthoDB" id="5984572at2759"/>
<sequence>MANKDSFIVQGEASESDEEDYMSPVHRGEMKADELVASIAGEGASSEDDLNITISAFASKIEETNINSAGQNQKFNSLFHKKLQESNWKFKEGFKSFLKTTLYYGKEQINEVNQGLLTTQVEAQETLKLLRNSQAAARSIDMSLSSILSQAYVPETNAIVIT</sequence>
<dbReference type="InterPro" id="IPR017245">
    <property type="entry name" value="BLOC-1_complex_su-3"/>
</dbReference>
<evidence type="ECO:0000256" key="1">
    <source>
        <dbReference type="ARBA" id="ARBA00008942"/>
    </source>
</evidence>
<proteinExistence type="inferred from homology"/>
<evidence type="ECO:0000313" key="5">
    <source>
        <dbReference type="Proteomes" id="UP000466442"/>
    </source>
</evidence>
<evidence type="ECO:0000313" key="4">
    <source>
        <dbReference type="EMBL" id="KAF6200555.1"/>
    </source>
</evidence>
<evidence type="ECO:0000256" key="3">
    <source>
        <dbReference type="SAM" id="MobiDB-lite"/>
    </source>
</evidence>
<dbReference type="AlphaFoldDB" id="A0A8S9WYY0"/>
<dbReference type="EMBL" id="WIXP02000013">
    <property type="protein sequence ID" value="KAF6200555.1"/>
    <property type="molecule type" value="Genomic_DNA"/>
</dbReference>
<organism evidence="4 5">
    <name type="scientific">Apolygus lucorum</name>
    <name type="common">Small green plant bug</name>
    <name type="synonym">Lygocoris lucorum</name>
    <dbReference type="NCBI Taxonomy" id="248454"/>
    <lineage>
        <taxon>Eukaryota</taxon>
        <taxon>Metazoa</taxon>
        <taxon>Ecdysozoa</taxon>
        <taxon>Arthropoda</taxon>
        <taxon>Hexapoda</taxon>
        <taxon>Insecta</taxon>
        <taxon>Pterygota</taxon>
        <taxon>Neoptera</taxon>
        <taxon>Paraneoptera</taxon>
        <taxon>Hemiptera</taxon>
        <taxon>Heteroptera</taxon>
        <taxon>Panheteroptera</taxon>
        <taxon>Cimicomorpha</taxon>
        <taxon>Miridae</taxon>
        <taxon>Mirini</taxon>
        <taxon>Apolygus</taxon>
    </lineage>
</organism>
<comment type="similarity">
    <text evidence="1">Belongs to the BLOC1S3 family.</text>
</comment>
<evidence type="ECO:0000256" key="2">
    <source>
        <dbReference type="ARBA" id="ARBA00019581"/>
    </source>
</evidence>
<protein>
    <recommendedName>
        <fullName evidence="2">Biogenesis of lysosome-related organelles complex 1 subunit 3</fullName>
    </recommendedName>
</protein>
<comment type="caution">
    <text evidence="4">The sequence shown here is derived from an EMBL/GenBank/DDBJ whole genome shotgun (WGS) entry which is preliminary data.</text>
</comment>
<keyword evidence="5" id="KW-1185">Reference proteome</keyword>
<dbReference type="PANTHER" id="PTHR31974">
    <property type="entry name" value="BIOGENESIS OF LYSOSOME-RELATED ORGANELLES COMPLEX 1 SUBUNIT 3"/>
    <property type="match status" value="1"/>
</dbReference>
<feature type="region of interest" description="Disordered" evidence="3">
    <location>
        <begin position="1"/>
        <end position="23"/>
    </location>
</feature>
<dbReference type="PANTHER" id="PTHR31974:SF2">
    <property type="entry name" value="BIOGENESIS OF LYSOSOME-RELATED ORGANELLES COMPLEX 1 SUBUNIT 3"/>
    <property type="match status" value="1"/>
</dbReference>
<reference evidence="4" key="1">
    <citation type="journal article" date="2021" name="Mol. Ecol. Resour.">
        <title>Apolygus lucorum genome provides insights into omnivorousness and mesophyll feeding.</title>
        <authorList>
            <person name="Liu Y."/>
            <person name="Liu H."/>
            <person name="Wang H."/>
            <person name="Huang T."/>
            <person name="Liu B."/>
            <person name="Yang B."/>
            <person name="Yin L."/>
            <person name="Li B."/>
            <person name="Zhang Y."/>
            <person name="Zhang S."/>
            <person name="Jiang F."/>
            <person name="Zhang X."/>
            <person name="Ren Y."/>
            <person name="Wang B."/>
            <person name="Wang S."/>
            <person name="Lu Y."/>
            <person name="Wu K."/>
            <person name="Fan W."/>
            <person name="Wang G."/>
        </authorList>
    </citation>
    <scope>NUCLEOTIDE SEQUENCE</scope>
    <source>
        <strain evidence="4">12Hb</strain>
    </source>
</reference>